<dbReference type="InterPro" id="IPR050890">
    <property type="entry name" value="PTS_EIIA_component"/>
</dbReference>
<gene>
    <name evidence="8" type="ORF">ACFQWG_05455</name>
</gene>
<evidence type="ECO:0000256" key="2">
    <source>
        <dbReference type="ARBA" id="ARBA00022448"/>
    </source>
</evidence>
<organism evidence="8 9">
    <name type="scientific">Schaalia naturae</name>
    <dbReference type="NCBI Taxonomy" id="635203"/>
    <lineage>
        <taxon>Bacteria</taxon>
        <taxon>Bacillati</taxon>
        <taxon>Actinomycetota</taxon>
        <taxon>Actinomycetes</taxon>
        <taxon>Actinomycetales</taxon>
        <taxon>Actinomycetaceae</taxon>
        <taxon>Schaalia</taxon>
    </lineage>
</organism>
<name>A0ABW2SL87_9ACTO</name>
<dbReference type="PANTHER" id="PTHR45008">
    <property type="entry name" value="PTS SYSTEM GLUCOSE-SPECIFIC EIIA COMPONENT"/>
    <property type="match status" value="1"/>
</dbReference>
<sequence length="150" mass="15334">MEVGAPVAGRVIALPDVADPVFAQEIVGPGLAIIPTRKGRLPALAPIDGTIVKLHPHAFVIATPSSPAVLVHLGLDTVSLAGNGFSLLCEEGQEVRAGDAVVAWSPSDIRGRGLDPVVPVIVLESAGLALTALAEPGRRVRAGEPLLRLG</sequence>
<proteinExistence type="predicted"/>
<dbReference type="SUPFAM" id="SSF51261">
    <property type="entry name" value="Duplicated hybrid motif"/>
    <property type="match status" value="1"/>
</dbReference>
<keyword evidence="3 8" id="KW-0762">Sugar transport</keyword>
<protein>
    <submittedName>
        <fullName evidence="8">PTS glucose transporter subunit IIA</fullName>
    </submittedName>
</protein>
<dbReference type="Gene3D" id="2.70.70.10">
    <property type="entry name" value="Glucose Permease (Domain IIA)"/>
    <property type="match status" value="1"/>
</dbReference>
<evidence type="ECO:0000313" key="9">
    <source>
        <dbReference type="Proteomes" id="UP001596527"/>
    </source>
</evidence>
<accession>A0ABW2SL87</accession>
<feature type="domain" description="PTS EIIA type-1" evidence="7">
    <location>
        <begin position="19"/>
        <end position="124"/>
    </location>
</feature>
<evidence type="ECO:0000256" key="6">
    <source>
        <dbReference type="ARBA" id="ARBA00022777"/>
    </source>
</evidence>
<keyword evidence="9" id="KW-1185">Reference proteome</keyword>
<dbReference type="RefSeq" id="WP_380972916.1">
    <property type="nucleotide sequence ID" value="NZ_JBHTEF010000001.1"/>
</dbReference>
<reference evidence="9" key="1">
    <citation type="journal article" date="2019" name="Int. J. Syst. Evol. Microbiol.">
        <title>The Global Catalogue of Microorganisms (GCM) 10K type strain sequencing project: providing services to taxonomists for standard genome sequencing and annotation.</title>
        <authorList>
            <consortium name="The Broad Institute Genomics Platform"/>
            <consortium name="The Broad Institute Genome Sequencing Center for Infectious Disease"/>
            <person name="Wu L."/>
            <person name="Ma J."/>
        </authorList>
    </citation>
    <scope>NUCLEOTIDE SEQUENCE [LARGE SCALE GENOMIC DNA]</scope>
    <source>
        <strain evidence="9">CCUG 56698</strain>
    </source>
</reference>
<dbReference type="InterPro" id="IPR001127">
    <property type="entry name" value="PTS_EIIA_1_perm"/>
</dbReference>
<keyword evidence="6" id="KW-0418">Kinase</keyword>
<dbReference type="PROSITE" id="PS51093">
    <property type="entry name" value="PTS_EIIA_TYPE_1"/>
    <property type="match status" value="1"/>
</dbReference>
<dbReference type="PANTHER" id="PTHR45008:SF1">
    <property type="entry name" value="PTS SYSTEM GLUCOSE-SPECIFIC EIIA COMPONENT"/>
    <property type="match status" value="1"/>
</dbReference>
<dbReference type="InterPro" id="IPR011055">
    <property type="entry name" value="Dup_hybrid_motif"/>
</dbReference>
<evidence type="ECO:0000313" key="8">
    <source>
        <dbReference type="EMBL" id="MFC7580655.1"/>
    </source>
</evidence>
<dbReference type="Proteomes" id="UP001596527">
    <property type="component" value="Unassembled WGS sequence"/>
</dbReference>
<evidence type="ECO:0000256" key="4">
    <source>
        <dbReference type="ARBA" id="ARBA00022679"/>
    </source>
</evidence>
<evidence type="ECO:0000259" key="7">
    <source>
        <dbReference type="PROSITE" id="PS51093"/>
    </source>
</evidence>
<keyword evidence="4" id="KW-0808">Transferase</keyword>
<comment type="subcellular location">
    <subcellularLocation>
        <location evidence="1">Cytoplasm</location>
    </subcellularLocation>
</comment>
<keyword evidence="5" id="KW-0598">Phosphotransferase system</keyword>
<comment type="caution">
    <text evidence="8">The sequence shown here is derived from an EMBL/GenBank/DDBJ whole genome shotgun (WGS) entry which is preliminary data.</text>
</comment>
<evidence type="ECO:0000256" key="3">
    <source>
        <dbReference type="ARBA" id="ARBA00022597"/>
    </source>
</evidence>
<keyword evidence="2" id="KW-0813">Transport</keyword>
<evidence type="ECO:0000256" key="1">
    <source>
        <dbReference type="ARBA" id="ARBA00004496"/>
    </source>
</evidence>
<evidence type="ECO:0000256" key="5">
    <source>
        <dbReference type="ARBA" id="ARBA00022683"/>
    </source>
</evidence>
<dbReference type="Pfam" id="PF00358">
    <property type="entry name" value="PTS_EIIA_1"/>
    <property type="match status" value="1"/>
</dbReference>
<dbReference type="EMBL" id="JBHTEF010000001">
    <property type="protein sequence ID" value="MFC7580655.1"/>
    <property type="molecule type" value="Genomic_DNA"/>
</dbReference>